<comment type="caution">
    <text evidence="2">The sequence shown here is derived from an EMBL/GenBank/DDBJ whole genome shotgun (WGS) entry which is preliminary data.</text>
</comment>
<feature type="compositionally biased region" description="Pro residues" evidence="1">
    <location>
        <begin position="44"/>
        <end position="57"/>
    </location>
</feature>
<name>A0A0F9NHQ7_9ZZZZ</name>
<proteinExistence type="predicted"/>
<gene>
    <name evidence="2" type="ORF">LCGC14_1259790</name>
</gene>
<reference evidence="2" key="1">
    <citation type="journal article" date="2015" name="Nature">
        <title>Complex archaea that bridge the gap between prokaryotes and eukaryotes.</title>
        <authorList>
            <person name="Spang A."/>
            <person name="Saw J.H."/>
            <person name="Jorgensen S.L."/>
            <person name="Zaremba-Niedzwiedzka K."/>
            <person name="Martijn J."/>
            <person name="Lind A.E."/>
            <person name="van Eijk R."/>
            <person name="Schleper C."/>
            <person name="Guy L."/>
            <person name="Ettema T.J."/>
        </authorList>
    </citation>
    <scope>NUCLEOTIDE SEQUENCE</scope>
</reference>
<accession>A0A0F9NHQ7</accession>
<organism evidence="2">
    <name type="scientific">marine sediment metagenome</name>
    <dbReference type="NCBI Taxonomy" id="412755"/>
    <lineage>
        <taxon>unclassified sequences</taxon>
        <taxon>metagenomes</taxon>
        <taxon>ecological metagenomes</taxon>
    </lineage>
</organism>
<dbReference type="EMBL" id="LAZR01006971">
    <property type="protein sequence ID" value="KKM88335.1"/>
    <property type="molecule type" value="Genomic_DNA"/>
</dbReference>
<protein>
    <submittedName>
        <fullName evidence="2">Uncharacterized protein</fullName>
    </submittedName>
</protein>
<sequence>MHLEMIQKSPVKHREDMEWLNEEIGKRRASMEHNPNPIPDKKPPMPPPPPPPPPPRPSQFTVHRLDAIEIKLHGKFSARALRTIADGMERLEDERS</sequence>
<evidence type="ECO:0000256" key="1">
    <source>
        <dbReference type="SAM" id="MobiDB-lite"/>
    </source>
</evidence>
<dbReference type="AlphaFoldDB" id="A0A0F9NHQ7"/>
<feature type="compositionally biased region" description="Basic and acidic residues" evidence="1">
    <location>
        <begin position="12"/>
        <end position="31"/>
    </location>
</feature>
<evidence type="ECO:0000313" key="2">
    <source>
        <dbReference type="EMBL" id="KKM88335.1"/>
    </source>
</evidence>
<feature type="region of interest" description="Disordered" evidence="1">
    <location>
        <begin position="1"/>
        <end position="60"/>
    </location>
</feature>